<dbReference type="STRING" id="232089.SAMN05443544_3888"/>
<proteinExistence type="predicted"/>
<evidence type="ECO:0000256" key="1">
    <source>
        <dbReference type="ARBA" id="ARBA00022723"/>
    </source>
</evidence>
<dbReference type="PANTHER" id="PTHR42742:SF3">
    <property type="entry name" value="FRUCTOKINASE"/>
    <property type="match status" value="1"/>
</dbReference>
<dbReference type="InterPro" id="IPR011051">
    <property type="entry name" value="RmlC_Cupin_sf"/>
</dbReference>
<keyword evidence="4" id="KW-1185">Reference proteome</keyword>
<keyword evidence="1" id="KW-0479">Metal-binding</keyword>
<dbReference type="OrthoDB" id="9808275at2"/>
<keyword evidence="2" id="KW-0862">Zinc</keyword>
<dbReference type="Gene3D" id="2.60.120.10">
    <property type="entry name" value="Jelly Rolls"/>
    <property type="match status" value="1"/>
</dbReference>
<evidence type="ECO:0000256" key="2">
    <source>
        <dbReference type="ARBA" id="ARBA00022833"/>
    </source>
</evidence>
<dbReference type="GO" id="GO:0046872">
    <property type="term" value="F:metal ion binding"/>
    <property type="evidence" value="ECO:0007669"/>
    <property type="project" value="UniProtKB-KW"/>
</dbReference>
<dbReference type="EMBL" id="FSRJ01000006">
    <property type="protein sequence ID" value="SIO29562.1"/>
    <property type="molecule type" value="Genomic_DNA"/>
</dbReference>
<dbReference type="CDD" id="cd07010">
    <property type="entry name" value="cupin_PMI_type_I_N_bac"/>
    <property type="match status" value="1"/>
</dbReference>
<gene>
    <name evidence="3" type="ORF">SAMN05443544_3888</name>
</gene>
<dbReference type="Proteomes" id="UP000184699">
    <property type="component" value="Unassembled WGS sequence"/>
</dbReference>
<name>A0A1N6IC44_9MICO</name>
<dbReference type="InterPro" id="IPR051804">
    <property type="entry name" value="Carb_Metab_Reg_Kinase/Isom"/>
</dbReference>
<evidence type="ECO:0000313" key="3">
    <source>
        <dbReference type="EMBL" id="SIO29562.1"/>
    </source>
</evidence>
<keyword evidence="3" id="KW-0413">Isomerase</keyword>
<organism evidence="3 4">
    <name type="scientific">Agromyces cerinus subsp. cerinus</name>
    <dbReference type="NCBI Taxonomy" id="232089"/>
    <lineage>
        <taxon>Bacteria</taxon>
        <taxon>Bacillati</taxon>
        <taxon>Actinomycetota</taxon>
        <taxon>Actinomycetes</taxon>
        <taxon>Micrococcales</taxon>
        <taxon>Microbacteriaceae</taxon>
        <taxon>Agromyces</taxon>
    </lineage>
</organism>
<dbReference type="PANTHER" id="PTHR42742">
    <property type="entry name" value="TRANSCRIPTIONAL REPRESSOR MPRA"/>
    <property type="match status" value="1"/>
</dbReference>
<reference evidence="4" key="1">
    <citation type="submission" date="2016-11" db="EMBL/GenBank/DDBJ databases">
        <authorList>
            <person name="Varghese N."/>
            <person name="Submissions S."/>
        </authorList>
    </citation>
    <scope>NUCLEOTIDE SEQUENCE [LARGE SCALE GENOMIC DNA]</scope>
    <source>
        <strain evidence="4">DSM 8595</strain>
    </source>
</reference>
<protein>
    <submittedName>
        <fullName evidence="3">Mannose-6-phosphate isomerase, class I</fullName>
    </submittedName>
</protein>
<dbReference type="InterPro" id="IPR014710">
    <property type="entry name" value="RmlC-like_jellyroll"/>
</dbReference>
<dbReference type="SUPFAM" id="SSF51182">
    <property type="entry name" value="RmlC-like cupins"/>
    <property type="match status" value="1"/>
</dbReference>
<evidence type="ECO:0000313" key="4">
    <source>
        <dbReference type="Proteomes" id="UP000184699"/>
    </source>
</evidence>
<accession>A0A1N6IC44</accession>
<sequence length="600" mass="66115">MTTDRLPATPAATAGYVKLPTIPLPDGTEVLSGGEAWLEALRIAEERAAAAPLIAVDVYPGADVAAIAAGIAAALPHAEVIDVEAAAAAAPEVIDALIGRNLTDDRVFGVMSHFTVDEFYDADKLGELRARVADRRSAVVLVGWGADLAACRGADALVLVDMARWEIQQRLRGGAANWRATNHDEDALRKYKRGFFVEWRTADRHKRTLFDRIDLLVDGNAAGADAGAVSGDAFRAALLGATSRPFRVVPFFDPGVWGGQWMKDKLDLDPAADNFAWCFDCVPEENSLLLEAGGKVVEIPAIDLVLSRPRELLGERTFSRFGAEFPIRFDFLDTMGGGNLSLQVHPLTDYIRDTFGMSYTQDESYYMLDAADDAVVYLGVKPDVDPGEMFTALRAATDGKHPFDAERYVNTYPAKKHDHFAIPAGTIHCSGANSMVLEISATPFIFTFKLWDWDRVGLDGVPRPVHLDHGERNVQWERDDQWVEQNLVGQVQEIRREPGLVEERTGLHELEFIEVRRHWFEQEAAHDTEGTVNVLNLVEGDEVEIVSPSGAFAPYRVHYAETVIVPAAVGKYLIRRTPNSRSERFATVKAYVRGTLDSDV</sequence>
<dbReference type="GO" id="GO:0016853">
    <property type="term" value="F:isomerase activity"/>
    <property type="evidence" value="ECO:0007669"/>
    <property type="project" value="UniProtKB-KW"/>
</dbReference>
<dbReference type="AlphaFoldDB" id="A0A1N6IC44"/>
<dbReference type="RefSeq" id="WP_074261998.1">
    <property type="nucleotide sequence ID" value="NZ_FSRJ01000006.1"/>
</dbReference>